<evidence type="ECO:0000313" key="2">
    <source>
        <dbReference type="EMBL" id="QJA56224.1"/>
    </source>
</evidence>
<dbReference type="EMBL" id="MT144693">
    <property type="protein sequence ID" value="QJH97593.1"/>
    <property type="molecule type" value="Genomic_DNA"/>
</dbReference>
<evidence type="ECO:0000313" key="1">
    <source>
        <dbReference type="EMBL" id="QJA47133.1"/>
    </source>
</evidence>
<dbReference type="AlphaFoldDB" id="A0A6H1ZGU2"/>
<protein>
    <submittedName>
        <fullName evidence="1">Uncharacterized protein</fullName>
    </submittedName>
</protein>
<name>A0A6H1ZGU2_9ZZZZ</name>
<reference evidence="1" key="1">
    <citation type="submission" date="2020-03" db="EMBL/GenBank/DDBJ databases">
        <title>The deep terrestrial virosphere.</title>
        <authorList>
            <person name="Holmfeldt K."/>
            <person name="Nilsson E."/>
            <person name="Simone D."/>
            <person name="Lopez-Fernandez M."/>
            <person name="Wu X."/>
            <person name="de Brujin I."/>
            <person name="Lundin D."/>
            <person name="Andersson A."/>
            <person name="Bertilsson S."/>
            <person name="Dopson M."/>
        </authorList>
    </citation>
    <scope>NUCLEOTIDE SEQUENCE</scope>
    <source>
        <strain evidence="3">MM415A01235</strain>
        <strain evidence="2">MM415B01897</strain>
        <strain evidence="1">TM448A00611</strain>
        <strain evidence="4">TM448B01042</strain>
    </source>
</reference>
<evidence type="ECO:0000313" key="3">
    <source>
        <dbReference type="EMBL" id="QJA77730.1"/>
    </source>
</evidence>
<dbReference type="EMBL" id="MT141206">
    <property type="protein sequence ID" value="QJA56224.1"/>
    <property type="molecule type" value="Genomic_DNA"/>
</dbReference>
<accession>A0A6H1ZGU2</accession>
<evidence type="ECO:0000313" key="4">
    <source>
        <dbReference type="EMBL" id="QJH97593.1"/>
    </source>
</evidence>
<sequence>MRKSPSNVRGSLVTPVIDYCEEAYPTVTALSTTATAIPAANRSERKGISIYNLDAAITIYIAAVKPQGVRGFLNHTWTESAAVPGEWYLARNSSAATAPSEPLQLYSKLASDSDEVARTAGTVGALTANTWDWGDGDTLGYNTLYVCPPTGLAPADAYSVILSYYRLPTTSGATTGHPLKAEEAIFIPLSGKTRVFAIAASGTPNVQTTEYV</sequence>
<dbReference type="EMBL" id="MT142298">
    <property type="protein sequence ID" value="QJA77730.1"/>
    <property type="molecule type" value="Genomic_DNA"/>
</dbReference>
<gene>
    <name evidence="3" type="ORF">MM415A01235_0018</name>
    <name evidence="2" type="ORF">MM415B01897_0017</name>
    <name evidence="1" type="ORF">TM448A00611_0002</name>
    <name evidence="4" type="ORF">TM448B01042_0002</name>
</gene>
<organism evidence="1">
    <name type="scientific">viral metagenome</name>
    <dbReference type="NCBI Taxonomy" id="1070528"/>
    <lineage>
        <taxon>unclassified sequences</taxon>
        <taxon>metagenomes</taxon>
        <taxon>organismal metagenomes</taxon>
    </lineage>
</organism>
<proteinExistence type="predicted"/>
<dbReference type="EMBL" id="MT144033">
    <property type="protein sequence ID" value="QJA47133.1"/>
    <property type="molecule type" value="Genomic_DNA"/>
</dbReference>